<proteinExistence type="predicted"/>
<dbReference type="EMBL" id="KQ434902">
    <property type="protein sequence ID" value="KZC11126.1"/>
    <property type="molecule type" value="Genomic_DNA"/>
</dbReference>
<evidence type="ECO:0000313" key="2">
    <source>
        <dbReference type="Proteomes" id="UP000076502"/>
    </source>
</evidence>
<reference evidence="1 2" key="1">
    <citation type="submission" date="2015-07" db="EMBL/GenBank/DDBJ databases">
        <title>The genome of Dufourea novaeangliae.</title>
        <authorList>
            <person name="Pan H."/>
            <person name="Kapheim K."/>
        </authorList>
    </citation>
    <scope>NUCLEOTIDE SEQUENCE [LARGE SCALE GENOMIC DNA]</scope>
    <source>
        <strain evidence="1">0120121106</strain>
        <tissue evidence="1">Whole body</tissue>
    </source>
</reference>
<sequence length="132" mass="14889">MGRRGGVEGPHGGTANYVGVGGPLRRSDDISGEIFRKLDRSADCRCSRWRRPISVAPGRASGGQPRLKRGHSPWSCQSSVGHGHAHSSRFVSIFFFFRGFIILYTYSLYLRFFLLLLFYLSLSFLRFDCHSV</sequence>
<evidence type="ECO:0000313" key="1">
    <source>
        <dbReference type="EMBL" id="KZC11126.1"/>
    </source>
</evidence>
<keyword evidence="2" id="KW-1185">Reference proteome</keyword>
<name>A0A154PGW8_DUFNO</name>
<protein>
    <submittedName>
        <fullName evidence="1">Uncharacterized protein</fullName>
    </submittedName>
</protein>
<dbReference type="AlphaFoldDB" id="A0A154PGW8"/>
<gene>
    <name evidence="1" type="ORF">WN55_02487</name>
</gene>
<accession>A0A154PGW8</accession>
<dbReference type="Proteomes" id="UP000076502">
    <property type="component" value="Unassembled WGS sequence"/>
</dbReference>
<organism evidence="1 2">
    <name type="scientific">Dufourea novaeangliae</name>
    <name type="common">Sweat bee</name>
    <dbReference type="NCBI Taxonomy" id="178035"/>
    <lineage>
        <taxon>Eukaryota</taxon>
        <taxon>Metazoa</taxon>
        <taxon>Ecdysozoa</taxon>
        <taxon>Arthropoda</taxon>
        <taxon>Hexapoda</taxon>
        <taxon>Insecta</taxon>
        <taxon>Pterygota</taxon>
        <taxon>Neoptera</taxon>
        <taxon>Endopterygota</taxon>
        <taxon>Hymenoptera</taxon>
        <taxon>Apocrita</taxon>
        <taxon>Aculeata</taxon>
        <taxon>Apoidea</taxon>
        <taxon>Anthophila</taxon>
        <taxon>Halictidae</taxon>
        <taxon>Rophitinae</taxon>
        <taxon>Dufourea</taxon>
    </lineage>
</organism>